<dbReference type="SMART" id="SM00474">
    <property type="entry name" value="35EXOc"/>
    <property type="match status" value="1"/>
</dbReference>
<evidence type="ECO:0000313" key="5">
    <source>
        <dbReference type="Proteomes" id="UP001415857"/>
    </source>
</evidence>
<dbReference type="InterPro" id="IPR051132">
    <property type="entry name" value="3-5_Exonuclease_domain"/>
</dbReference>
<dbReference type="InterPro" id="IPR012337">
    <property type="entry name" value="RNaseH-like_sf"/>
</dbReference>
<dbReference type="SUPFAM" id="SSF53098">
    <property type="entry name" value="Ribonuclease H-like"/>
    <property type="match status" value="1"/>
</dbReference>
<name>A0AAP0S917_LIQFO</name>
<dbReference type="CDD" id="cd06141">
    <property type="entry name" value="WRN_exo"/>
    <property type="match status" value="1"/>
</dbReference>
<dbReference type="Pfam" id="PF01612">
    <property type="entry name" value="DNA_pol_A_exo1"/>
    <property type="match status" value="1"/>
</dbReference>
<dbReference type="AlphaFoldDB" id="A0AAP0S917"/>
<evidence type="ECO:0000313" key="4">
    <source>
        <dbReference type="EMBL" id="KAK9289339.1"/>
    </source>
</evidence>
<organism evidence="4 5">
    <name type="scientific">Liquidambar formosana</name>
    <name type="common">Formosan gum</name>
    <dbReference type="NCBI Taxonomy" id="63359"/>
    <lineage>
        <taxon>Eukaryota</taxon>
        <taxon>Viridiplantae</taxon>
        <taxon>Streptophyta</taxon>
        <taxon>Embryophyta</taxon>
        <taxon>Tracheophyta</taxon>
        <taxon>Spermatophyta</taxon>
        <taxon>Magnoliopsida</taxon>
        <taxon>eudicotyledons</taxon>
        <taxon>Gunneridae</taxon>
        <taxon>Pentapetalae</taxon>
        <taxon>Saxifragales</taxon>
        <taxon>Altingiaceae</taxon>
        <taxon>Liquidambar</taxon>
    </lineage>
</organism>
<keyword evidence="1" id="KW-0540">Nuclease</keyword>
<feature type="domain" description="3'-5' exonuclease" evidence="3">
    <location>
        <begin position="35"/>
        <end position="212"/>
    </location>
</feature>
<evidence type="ECO:0000256" key="1">
    <source>
        <dbReference type="ARBA" id="ARBA00022722"/>
    </source>
</evidence>
<keyword evidence="5" id="KW-1185">Reference proteome</keyword>
<dbReference type="Gene3D" id="3.30.420.10">
    <property type="entry name" value="Ribonuclease H-like superfamily/Ribonuclease H"/>
    <property type="match status" value="1"/>
</dbReference>
<gene>
    <name evidence="4" type="ORF">L1049_007494</name>
</gene>
<dbReference type="PANTHER" id="PTHR13620">
    <property type="entry name" value="3-5 EXONUCLEASE"/>
    <property type="match status" value="1"/>
</dbReference>
<dbReference type="EMBL" id="JBBPBK010000002">
    <property type="protein sequence ID" value="KAK9289339.1"/>
    <property type="molecule type" value="Genomic_DNA"/>
</dbReference>
<protein>
    <recommendedName>
        <fullName evidence="3">3'-5' exonuclease domain-containing protein</fullName>
    </recommendedName>
</protein>
<accession>A0AAP0S917</accession>
<dbReference type="GO" id="GO:0003676">
    <property type="term" value="F:nucleic acid binding"/>
    <property type="evidence" value="ECO:0007669"/>
    <property type="project" value="InterPro"/>
</dbReference>
<reference evidence="4 5" key="1">
    <citation type="journal article" date="2024" name="Plant J.">
        <title>Genome sequences and population genomics reveal climatic adaptation and genomic divergence between two closely related sweetgum species.</title>
        <authorList>
            <person name="Xu W.Q."/>
            <person name="Ren C.Q."/>
            <person name="Zhang X.Y."/>
            <person name="Comes H.P."/>
            <person name="Liu X.H."/>
            <person name="Li Y.G."/>
            <person name="Kettle C.J."/>
            <person name="Jalonen R."/>
            <person name="Gaisberger H."/>
            <person name="Ma Y.Z."/>
            <person name="Qiu Y.X."/>
        </authorList>
    </citation>
    <scope>NUCLEOTIDE SEQUENCE [LARGE SCALE GENOMIC DNA]</scope>
    <source>
        <strain evidence="4">Hangzhou</strain>
    </source>
</reference>
<evidence type="ECO:0000259" key="3">
    <source>
        <dbReference type="SMART" id="SM00474"/>
    </source>
</evidence>
<dbReference type="Proteomes" id="UP001415857">
    <property type="component" value="Unassembled WGS sequence"/>
</dbReference>
<dbReference type="GO" id="GO:0005737">
    <property type="term" value="C:cytoplasm"/>
    <property type="evidence" value="ECO:0007669"/>
    <property type="project" value="TreeGrafter"/>
</dbReference>
<dbReference type="GO" id="GO:0005634">
    <property type="term" value="C:nucleus"/>
    <property type="evidence" value="ECO:0007669"/>
    <property type="project" value="TreeGrafter"/>
</dbReference>
<dbReference type="GO" id="GO:0006139">
    <property type="term" value="P:nucleobase-containing compound metabolic process"/>
    <property type="evidence" value="ECO:0007669"/>
    <property type="project" value="InterPro"/>
</dbReference>
<keyword evidence="2" id="KW-0378">Hydrolase</keyword>
<dbReference type="PANTHER" id="PTHR13620:SF105">
    <property type="entry name" value="OS01G0737700 PROTEIN"/>
    <property type="match status" value="1"/>
</dbReference>
<dbReference type="FunFam" id="3.30.420.10:FF:000054">
    <property type="entry name" value="Werner Syndrome-like exonuclease"/>
    <property type="match status" value="1"/>
</dbReference>
<dbReference type="InterPro" id="IPR036397">
    <property type="entry name" value="RNaseH_sf"/>
</dbReference>
<dbReference type="GO" id="GO:0008408">
    <property type="term" value="F:3'-5' exonuclease activity"/>
    <property type="evidence" value="ECO:0007669"/>
    <property type="project" value="InterPro"/>
</dbReference>
<comment type="caution">
    <text evidence="4">The sequence shown here is derived from an EMBL/GenBank/DDBJ whole genome shotgun (WGS) entry which is preliminary data.</text>
</comment>
<evidence type="ECO:0000256" key="2">
    <source>
        <dbReference type="ARBA" id="ARBA00022801"/>
    </source>
</evidence>
<sequence>MTISIVDHELPDDTHNLYDVTFFNDEIHTLVTRSPSMVDSWISDVENLHRPMLHRLIVGLDVEWRPSFSRSIENPVAIIQLCVARKCLIYQLIHSPGAPQSLVDFLRKANYTFVGVGIDSDVEKLLGDYGFGVSNAVDLRVLAADGLGMKELRNSGIKNLAKEVLGREIEKPKRVTMSRWDNEWLTPAQVQYACVDAFLSYEIGKTLNALARWV</sequence>
<dbReference type="InterPro" id="IPR002562">
    <property type="entry name" value="3'-5'_exonuclease_dom"/>
</dbReference>
<proteinExistence type="predicted"/>